<evidence type="ECO:0000259" key="1">
    <source>
        <dbReference type="Pfam" id="PF19802"/>
    </source>
</evidence>
<gene>
    <name evidence="2" type="ORF">DFR49_3853</name>
</gene>
<keyword evidence="3" id="KW-1185">Reference proteome</keyword>
<sequence>MSSAITPDQLVEAVAVFLRERVLPTAEGDLAFDTRVAANALDLVCRAMRQPAAVEAAHCARLSALLGESGTRDHLDALLCDRIQSGVFDETCDALVEHLRAAAIDALRVDQPRYSALRRALEA</sequence>
<dbReference type="OrthoDB" id="8854461at2"/>
<reference evidence="2 3" key="1">
    <citation type="submission" date="2018-08" db="EMBL/GenBank/DDBJ databases">
        <title>Genomic Encyclopedia of Type Strains, Phase IV (KMG-IV): sequencing the most valuable type-strain genomes for metagenomic binning, comparative biology and taxonomic classification.</title>
        <authorList>
            <person name="Goeker M."/>
        </authorList>
    </citation>
    <scope>NUCLEOTIDE SEQUENCE [LARGE SCALE GENOMIC DNA]</scope>
    <source>
        <strain evidence="2 3">DSM 25527</strain>
    </source>
</reference>
<dbReference type="Proteomes" id="UP000266568">
    <property type="component" value="Unassembled WGS sequence"/>
</dbReference>
<name>A0A397NQI9_9SPHN</name>
<accession>A0A397NQI9</accession>
<dbReference type="EMBL" id="QXDC01000004">
    <property type="protein sequence ID" value="RIA37963.1"/>
    <property type="molecule type" value="Genomic_DNA"/>
</dbReference>
<feature type="domain" description="DUF6285" evidence="1">
    <location>
        <begin position="24"/>
        <end position="114"/>
    </location>
</feature>
<evidence type="ECO:0000313" key="2">
    <source>
        <dbReference type="EMBL" id="RIA37963.1"/>
    </source>
</evidence>
<evidence type="ECO:0000313" key="3">
    <source>
        <dbReference type="Proteomes" id="UP000266568"/>
    </source>
</evidence>
<dbReference type="Pfam" id="PF19802">
    <property type="entry name" value="DUF6285"/>
    <property type="match status" value="1"/>
</dbReference>
<dbReference type="RefSeq" id="WP_119037195.1">
    <property type="nucleotide sequence ID" value="NZ_QXDC01000004.1"/>
</dbReference>
<organism evidence="2 3">
    <name type="scientific">Hephaestia caeni</name>
    <dbReference type="NCBI Taxonomy" id="645617"/>
    <lineage>
        <taxon>Bacteria</taxon>
        <taxon>Pseudomonadati</taxon>
        <taxon>Pseudomonadota</taxon>
        <taxon>Alphaproteobacteria</taxon>
        <taxon>Sphingomonadales</taxon>
        <taxon>Sphingomonadaceae</taxon>
        <taxon>Hephaestia</taxon>
    </lineage>
</organism>
<dbReference type="AlphaFoldDB" id="A0A397NQI9"/>
<dbReference type="InterPro" id="IPR046252">
    <property type="entry name" value="DUF6285"/>
</dbReference>
<comment type="caution">
    <text evidence="2">The sequence shown here is derived from an EMBL/GenBank/DDBJ whole genome shotgun (WGS) entry which is preliminary data.</text>
</comment>
<protein>
    <recommendedName>
        <fullName evidence="1">DUF6285 domain-containing protein</fullName>
    </recommendedName>
</protein>
<proteinExistence type="predicted"/>